<dbReference type="InterPro" id="IPR002104">
    <property type="entry name" value="Integrase_catalytic"/>
</dbReference>
<dbReference type="InterPro" id="IPR013762">
    <property type="entry name" value="Integrase-like_cat_sf"/>
</dbReference>
<comment type="caution">
    <text evidence="5">The sequence shown here is derived from an EMBL/GenBank/DDBJ whole genome shotgun (WGS) entry which is preliminary data.</text>
</comment>
<dbReference type="Pfam" id="PF17293">
    <property type="entry name" value="Arm-DNA-bind_5"/>
    <property type="match status" value="1"/>
</dbReference>
<comment type="similarity">
    <text evidence="1">Belongs to the 'phage' integrase family.</text>
</comment>
<keyword evidence="3" id="KW-0233">DNA recombination</keyword>
<dbReference type="PANTHER" id="PTHR30349:SF64">
    <property type="entry name" value="PROPHAGE INTEGRASE INTD-RELATED"/>
    <property type="match status" value="1"/>
</dbReference>
<dbReference type="InterPro" id="IPR025269">
    <property type="entry name" value="SAM-like_dom"/>
</dbReference>
<dbReference type="SUPFAM" id="SSF56349">
    <property type="entry name" value="DNA breaking-rejoining enzymes"/>
    <property type="match status" value="1"/>
</dbReference>
<dbReference type="InterPro" id="IPR050090">
    <property type="entry name" value="Tyrosine_recombinase_XerCD"/>
</dbReference>
<reference evidence="5 6" key="1">
    <citation type="journal article" date="2014" name="Int. J. Syst. Evol. Microbiol.">
        <title>Complete genome sequence of Corynebacterium casei LMG S-19264T (=DSM 44701T), isolated from a smear-ripened cheese.</title>
        <authorList>
            <consortium name="US DOE Joint Genome Institute (JGI-PGF)"/>
            <person name="Walter F."/>
            <person name="Albersmeier A."/>
            <person name="Kalinowski J."/>
            <person name="Ruckert C."/>
        </authorList>
    </citation>
    <scope>NUCLEOTIDE SEQUENCE [LARGE SCALE GENOMIC DNA]</scope>
    <source>
        <strain evidence="5 6">CECT 8670</strain>
    </source>
</reference>
<dbReference type="Pfam" id="PF13102">
    <property type="entry name" value="Phage_int_SAM_5"/>
    <property type="match status" value="1"/>
</dbReference>
<evidence type="ECO:0000256" key="1">
    <source>
        <dbReference type="ARBA" id="ARBA00008857"/>
    </source>
</evidence>
<organism evidence="5 6">
    <name type="scientific">Polaribacter sejongensis</name>
    <dbReference type="NCBI Taxonomy" id="985043"/>
    <lineage>
        <taxon>Bacteria</taxon>
        <taxon>Pseudomonadati</taxon>
        <taxon>Bacteroidota</taxon>
        <taxon>Flavobacteriia</taxon>
        <taxon>Flavobacteriales</taxon>
        <taxon>Flavobacteriaceae</taxon>
    </lineage>
</organism>
<gene>
    <name evidence="5" type="ORF">QWY81_13710</name>
</gene>
<sequence>MASIKIVRRKNKQRKDGTAPLALRISENYKTNYRFTGQYVLEKDWDKITGRVKRSHSYSQKLNNFLLKKLTEANDIYFDSKNKLTTKKVKQKLKGAGGSKSFFAVASERIKNKYERGTFSVAKSELSILYNIEEFLNLNKVSGKDVSIQEIKARRKERISKGRKGEHSFMDNVAHFKNKKSLKFQDINEPFLDKYKDFCLVYLGQKTRTITNQLIFIRTLFNNAIKTGIVDSKYYPFGGEKEKICIGSSHKIGLTSNEIEKIEILKLEPNTSIWHTKNVWLIAFYFAGIRISDAVKLKWTDFKDDRLLYVIHKNDKPVSLKIPEKAIVILKQYNSVKDQNNGYIFPFLNSMETSNNEDLFKKTRNATKLFNKYLKRIAIKCKIDKNLSNHIARHSFGNIAGDRIHPLMLQKLYRHSDLKTTLNYQSNFIHRDADEALDSVLNF</sequence>
<proteinExistence type="inferred from homology"/>
<dbReference type="AlphaFoldDB" id="A0AAJ1VH72"/>
<feature type="domain" description="Tyr recombinase" evidence="4">
    <location>
        <begin position="249"/>
        <end position="442"/>
    </location>
</feature>
<dbReference type="GO" id="GO:0006310">
    <property type="term" value="P:DNA recombination"/>
    <property type="evidence" value="ECO:0007669"/>
    <property type="project" value="UniProtKB-KW"/>
</dbReference>
<protein>
    <submittedName>
        <fullName evidence="5">Site-specific integrase</fullName>
    </submittedName>
</protein>
<name>A0AAJ1VH72_9FLAO</name>
<dbReference type="Gene3D" id="1.10.443.10">
    <property type="entry name" value="Intergrase catalytic core"/>
    <property type="match status" value="1"/>
</dbReference>
<evidence type="ECO:0000313" key="6">
    <source>
        <dbReference type="Proteomes" id="UP001228636"/>
    </source>
</evidence>
<dbReference type="InterPro" id="IPR010998">
    <property type="entry name" value="Integrase_recombinase_N"/>
</dbReference>
<accession>A0AAJ1VH72</accession>
<evidence type="ECO:0000313" key="5">
    <source>
        <dbReference type="EMBL" id="MDN3620518.1"/>
    </source>
</evidence>
<evidence type="ECO:0000256" key="2">
    <source>
        <dbReference type="ARBA" id="ARBA00023125"/>
    </source>
</evidence>
<dbReference type="Proteomes" id="UP001228636">
    <property type="component" value="Unassembled WGS sequence"/>
</dbReference>
<dbReference type="Gene3D" id="1.10.150.130">
    <property type="match status" value="1"/>
</dbReference>
<dbReference type="InterPro" id="IPR035386">
    <property type="entry name" value="Arm-DNA-bind_5"/>
</dbReference>
<keyword evidence="2" id="KW-0238">DNA-binding</keyword>
<dbReference type="PANTHER" id="PTHR30349">
    <property type="entry name" value="PHAGE INTEGRASE-RELATED"/>
    <property type="match status" value="1"/>
</dbReference>
<evidence type="ECO:0000256" key="3">
    <source>
        <dbReference type="ARBA" id="ARBA00023172"/>
    </source>
</evidence>
<dbReference type="EMBL" id="JAUFQH010000012">
    <property type="protein sequence ID" value="MDN3620518.1"/>
    <property type="molecule type" value="Genomic_DNA"/>
</dbReference>
<dbReference type="Pfam" id="PF00589">
    <property type="entry name" value="Phage_integrase"/>
    <property type="match status" value="1"/>
</dbReference>
<dbReference type="InterPro" id="IPR011010">
    <property type="entry name" value="DNA_brk_join_enz"/>
</dbReference>
<evidence type="ECO:0000259" key="4">
    <source>
        <dbReference type="PROSITE" id="PS51898"/>
    </source>
</evidence>
<dbReference type="GO" id="GO:0015074">
    <property type="term" value="P:DNA integration"/>
    <property type="evidence" value="ECO:0007669"/>
    <property type="project" value="InterPro"/>
</dbReference>
<dbReference type="GO" id="GO:0003677">
    <property type="term" value="F:DNA binding"/>
    <property type="evidence" value="ECO:0007669"/>
    <property type="project" value="UniProtKB-KW"/>
</dbReference>
<dbReference type="PROSITE" id="PS51898">
    <property type="entry name" value="TYR_RECOMBINASE"/>
    <property type="match status" value="1"/>
</dbReference>
<dbReference type="RefSeq" id="WP_261972419.1">
    <property type="nucleotide sequence ID" value="NZ_CP103460.1"/>
</dbReference>